<evidence type="ECO:0000256" key="2">
    <source>
        <dbReference type="ARBA" id="ARBA00001974"/>
    </source>
</evidence>
<dbReference type="Pfam" id="PF00107">
    <property type="entry name" value="ADH_zinc_N"/>
    <property type="match status" value="1"/>
</dbReference>
<comment type="cofactor">
    <cofactor evidence="2">
        <name>FAD</name>
        <dbReference type="ChEBI" id="CHEBI:57692"/>
    </cofactor>
</comment>
<organism evidence="11 12">
    <name type="scientific">Fusarium oligoseptatum</name>
    <dbReference type="NCBI Taxonomy" id="2604345"/>
    <lineage>
        <taxon>Eukaryota</taxon>
        <taxon>Fungi</taxon>
        <taxon>Dikarya</taxon>
        <taxon>Ascomycota</taxon>
        <taxon>Pezizomycotina</taxon>
        <taxon>Sordariomycetes</taxon>
        <taxon>Hypocreomycetidae</taxon>
        <taxon>Hypocreales</taxon>
        <taxon>Nectriaceae</taxon>
        <taxon>Fusarium</taxon>
        <taxon>Fusarium solani species complex</taxon>
    </lineage>
</organism>
<keyword evidence="12" id="KW-1185">Reference proteome</keyword>
<dbReference type="STRING" id="1325735.A0A428TP16"/>
<dbReference type="GO" id="GO:0006062">
    <property type="term" value="P:sorbitol catabolic process"/>
    <property type="evidence" value="ECO:0007669"/>
    <property type="project" value="TreeGrafter"/>
</dbReference>
<dbReference type="SUPFAM" id="SSF51905">
    <property type="entry name" value="FAD/NAD(P)-binding domain"/>
    <property type="match status" value="1"/>
</dbReference>
<dbReference type="Pfam" id="PF08240">
    <property type="entry name" value="ADH_N"/>
    <property type="match status" value="1"/>
</dbReference>
<evidence type="ECO:0000256" key="5">
    <source>
        <dbReference type="ARBA" id="ARBA00022723"/>
    </source>
</evidence>
<evidence type="ECO:0000256" key="3">
    <source>
        <dbReference type="ARBA" id="ARBA00008072"/>
    </source>
</evidence>
<feature type="region of interest" description="Disordered" evidence="9">
    <location>
        <begin position="614"/>
        <end position="687"/>
    </location>
</feature>
<evidence type="ECO:0000256" key="4">
    <source>
        <dbReference type="ARBA" id="ARBA00022630"/>
    </source>
</evidence>
<dbReference type="PROSITE" id="PS00624">
    <property type="entry name" value="GMC_OXRED_2"/>
    <property type="match status" value="1"/>
</dbReference>
<evidence type="ECO:0000256" key="9">
    <source>
        <dbReference type="SAM" id="MobiDB-lite"/>
    </source>
</evidence>
<dbReference type="SUPFAM" id="SSF50129">
    <property type="entry name" value="GroES-like"/>
    <property type="match status" value="1"/>
</dbReference>
<gene>
    <name evidence="11" type="ORF">CEP52_007156</name>
</gene>
<dbReference type="GO" id="GO:0050660">
    <property type="term" value="F:flavin adenine dinucleotide binding"/>
    <property type="evidence" value="ECO:0007669"/>
    <property type="project" value="InterPro"/>
</dbReference>
<evidence type="ECO:0000313" key="11">
    <source>
        <dbReference type="EMBL" id="RSM03755.1"/>
    </source>
</evidence>
<dbReference type="InterPro" id="IPR036188">
    <property type="entry name" value="FAD/NAD-bd_sf"/>
</dbReference>
<name>A0A428TP16_9HYPO</name>
<dbReference type="InterPro" id="IPR013149">
    <property type="entry name" value="ADH-like_C"/>
</dbReference>
<accession>A0A428TP16</accession>
<comment type="similarity">
    <text evidence="3">Belongs to the zinc-containing alcohol dehydrogenase family.</text>
</comment>
<dbReference type="Gene3D" id="3.90.180.10">
    <property type="entry name" value="Medium-chain alcohol dehydrogenases, catalytic domain"/>
    <property type="match status" value="1"/>
</dbReference>
<dbReference type="Gene3D" id="4.10.450.10">
    <property type="entry name" value="Glucose Oxidase, domain 2"/>
    <property type="match status" value="1"/>
</dbReference>
<comment type="caution">
    <text evidence="11">The sequence shown here is derived from an EMBL/GenBank/DDBJ whole genome shotgun (WGS) entry which is preliminary data.</text>
</comment>
<dbReference type="GO" id="GO:0046872">
    <property type="term" value="F:metal ion binding"/>
    <property type="evidence" value="ECO:0007669"/>
    <property type="project" value="UniProtKB-KW"/>
</dbReference>
<keyword evidence="4" id="KW-0285">Flavoprotein</keyword>
<dbReference type="AlphaFoldDB" id="A0A428TP16"/>
<reference evidence="11 12" key="1">
    <citation type="submission" date="2017-06" db="EMBL/GenBank/DDBJ databases">
        <title>Comparative genomic analysis of Ambrosia Fusariam Clade fungi.</title>
        <authorList>
            <person name="Stajich J.E."/>
            <person name="Carrillo J."/>
            <person name="Kijimoto T."/>
            <person name="Eskalen A."/>
            <person name="O'Donnell K."/>
            <person name="Kasson M."/>
        </authorList>
    </citation>
    <scope>NUCLEOTIDE SEQUENCE [LARGE SCALE GENOMIC DNA]</scope>
    <source>
        <strain evidence="11 12">NRRL62579</strain>
    </source>
</reference>
<evidence type="ECO:0000313" key="12">
    <source>
        <dbReference type="Proteomes" id="UP000287144"/>
    </source>
</evidence>
<protein>
    <recommendedName>
        <fullName evidence="10">Glucose-methanol-choline oxidoreductase N-terminal domain-containing protein</fullName>
    </recommendedName>
</protein>
<dbReference type="InterPro" id="IPR011032">
    <property type="entry name" value="GroES-like_sf"/>
</dbReference>
<dbReference type="InterPro" id="IPR013154">
    <property type="entry name" value="ADH-like_N"/>
</dbReference>
<evidence type="ECO:0000256" key="8">
    <source>
        <dbReference type="ARBA" id="ARBA00023002"/>
    </source>
</evidence>
<dbReference type="GO" id="GO:0003939">
    <property type="term" value="F:L-iditol 2-dehydrogenase (NAD+) activity"/>
    <property type="evidence" value="ECO:0007669"/>
    <property type="project" value="TreeGrafter"/>
</dbReference>
<sequence length="687" mass="72857">MATTSNPSLQVSVDHGLSVTDAPIKTLRSGEALIHVQATGICGSDVHLWKHGSIGPAVLQANHILGHESAGTVLKVDPQVSHIKVGDRVAIEPLVTCGNCTSCSVGRSNLCDRSTLRGVYGPGDEAHGSLQRYFVHPARLLHVIPPSMSFSQGALLEPLSVSLQAARNANLQLGSPVLVCGAGPIGLLALACARASGAWPLVVTDVEPKRLEFAREFMPGLRTHLVKPGSAPEEEAARLRGIFVQAASRSGDTEDLDVRESTSPTSVLECTGFSSSIITACHAVRKGGTVMIVGTGQPVLDGIPSAHDAEGGAGSAGLTVGDRLSEDGKRTVLVIEYGELSDAIDGFNMSRMRGWKSLSSPGYDDRAFDIFTGATVGGSGSINGQNLVRGTVEEYDAFKTLGGNLPSSVWNWEGLLSGFRKAFTLGLPDKDQASEYDISYDEKYWGTTSQLFGSFGKGRLNPIVGVLYDLMKSIPKVKVATDSGSGTPGLMWFPQNQDPIKFSRSFSKSAHWDGLKRANYHLLTGHEVKKVLFKGNTAVGVEYVSTQGKSDKLSVSAKKEVILAASAYQSPQILMLSGIGPRSVLDEAGISVKVELPGVGSNFQDHPAFPFDGFSWTTQPPASDEATPDTPEGRSNPPQLEVVLPLPVLSDKAESIAKSHEAQSAGEFLPSGYTPEQIEGYARQKGR</sequence>
<keyword evidence="5" id="KW-0479">Metal-binding</keyword>
<evidence type="ECO:0000256" key="7">
    <source>
        <dbReference type="ARBA" id="ARBA00022833"/>
    </source>
</evidence>
<proteinExistence type="inferred from homology"/>
<dbReference type="Gene3D" id="3.40.50.720">
    <property type="entry name" value="NAD(P)-binding Rossmann-like Domain"/>
    <property type="match status" value="1"/>
</dbReference>
<dbReference type="Proteomes" id="UP000287144">
    <property type="component" value="Unassembled WGS sequence"/>
</dbReference>
<dbReference type="Pfam" id="PF00732">
    <property type="entry name" value="GMC_oxred_N"/>
    <property type="match status" value="1"/>
</dbReference>
<keyword evidence="7" id="KW-0862">Zinc</keyword>
<dbReference type="InterPro" id="IPR036291">
    <property type="entry name" value="NAD(P)-bd_dom_sf"/>
</dbReference>
<evidence type="ECO:0000256" key="6">
    <source>
        <dbReference type="ARBA" id="ARBA00022827"/>
    </source>
</evidence>
<dbReference type="InterPro" id="IPR027424">
    <property type="entry name" value="Glucose_Oxidase_domain_2"/>
</dbReference>
<dbReference type="PANTHER" id="PTHR43161:SF4">
    <property type="entry name" value="D-XYLULOSE REDUCTASE"/>
    <property type="match status" value="1"/>
</dbReference>
<comment type="cofactor">
    <cofactor evidence="1">
        <name>Zn(2+)</name>
        <dbReference type="ChEBI" id="CHEBI:29105"/>
    </cofactor>
</comment>
<dbReference type="EMBL" id="NKCK01000064">
    <property type="protein sequence ID" value="RSM03755.1"/>
    <property type="molecule type" value="Genomic_DNA"/>
</dbReference>
<feature type="compositionally biased region" description="Low complexity" evidence="9">
    <location>
        <begin position="637"/>
        <end position="649"/>
    </location>
</feature>
<keyword evidence="6" id="KW-0274">FAD</keyword>
<evidence type="ECO:0000256" key="1">
    <source>
        <dbReference type="ARBA" id="ARBA00001947"/>
    </source>
</evidence>
<dbReference type="Gene3D" id="3.30.560.10">
    <property type="entry name" value="Glucose Oxidase, domain 3"/>
    <property type="match status" value="1"/>
</dbReference>
<dbReference type="Gene3D" id="3.50.50.60">
    <property type="entry name" value="FAD/NAD(P)-binding domain"/>
    <property type="match status" value="1"/>
</dbReference>
<feature type="compositionally biased region" description="Basic and acidic residues" evidence="9">
    <location>
        <begin position="651"/>
        <end position="661"/>
    </location>
</feature>
<feature type="domain" description="Glucose-methanol-choline oxidoreductase N-terminal" evidence="10">
    <location>
        <begin position="566"/>
        <end position="580"/>
    </location>
</feature>
<keyword evidence="8" id="KW-0560">Oxidoreductase</keyword>
<dbReference type="PANTHER" id="PTHR43161">
    <property type="entry name" value="SORBITOL DEHYDROGENASE"/>
    <property type="match status" value="1"/>
</dbReference>
<dbReference type="InterPro" id="IPR000172">
    <property type="entry name" value="GMC_OxRdtase_N"/>
</dbReference>
<dbReference type="SUPFAM" id="SSF51735">
    <property type="entry name" value="NAD(P)-binding Rossmann-fold domains"/>
    <property type="match status" value="1"/>
</dbReference>
<evidence type="ECO:0000259" key="10">
    <source>
        <dbReference type="PROSITE" id="PS00624"/>
    </source>
</evidence>